<keyword evidence="1" id="KW-0378">Hydrolase</keyword>
<comment type="caution">
    <text evidence="1">The sequence shown here is derived from an EMBL/GenBank/DDBJ whole genome shotgun (WGS) entry which is preliminary data.</text>
</comment>
<gene>
    <name evidence="1" type="ORF">ACJDU8_20120</name>
</gene>
<dbReference type="InterPro" id="IPR006175">
    <property type="entry name" value="YjgF/YER057c/UK114"/>
</dbReference>
<name>A0ABW8SP56_9CLOT</name>
<proteinExistence type="predicted"/>
<evidence type="ECO:0000313" key="2">
    <source>
        <dbReference type="Proteomes" id="UP001623660"/>
    </source>
</evidence>
<dbReference type="Pfam" id="PF01042">
    <property type="entry name" value="Ribonuc_L-PSP"/>
    <property type="match status" value="1"/>
</dbReference>
<dbReference type="RefSeq" id="WP_406793959.1">
    <property type="nucleotide sequence ID" value="NZ_JBJHZX010000039.1"/>
</dbReference>
<reference evidence="1 2" key="1">
    <citation type="submission" date="2024-11" db="EMBL/GenBank/DDBJ databases">
        <authorList>
            <person name="Heng Y.C."/>
            <person name="Lim A.C.H."/>
            <person name="Lee J.K.Y."/>
            <person name="Kittelmann S."/>
        </authorList>
    </citation>
    <scope>NUCLEOTIDE SEQUENCE [LARGE SCALE GENOMIC DNA]</scope>
    <source>
        <strain evidence="1 2">WILCCON 0269</strain>
    </source>
</reference>
<evidence type="ECO:0000313" key="1">
    <source>
        <dbReference type="EMBL" id="MFL0197854.1"/>
    </source>
</evidence>
<dbReference type="EMBL" id="JBJHZX010000039">
    <property type="protein sequence ID" value="MFL0197854.1"/>
    <property type="molecule type" value="Genomic_DNA"/>
</dbReference>
<keyword evidence="2" id="KW-1185">Reference proteome</keyword>
<sequence length="134" mass="14864">MEFKRTNYSSGAPLEEKAGYSRVVKVGPFVYVGGTTSVQPDGSVFGENDGYAQAKYILEKMIKCLEQAGSKKEEVVRVKMYATDMTRSKEYIQAYSEFFKSIKPLCTLVGISALNRPTQLIEIEMDAVIGAIDL</sequence>
<dbReference type="PANTHER" id="PTHR43857">
    <property type="entry name" value="BLR7761 PROTEIN"/>
    <property type="match status" value="1"/>
</dbReference>
<dbReference type="Proteomes" id="UP001623660">
    <property type="component" value="Unassembled WGS sequence"/>
</dbReference>
<dbReference type="Gene3D" id="3.30.1330.40">
    <property type="entry name" value="RutC-like"/>
    <property type="match status" value="1"/>
</dbReference>
<organism evidence="1 2">
    <name type="scientific">Candidatus Clostridium eludens</name>
    <dbReference type="NCBI Taxonomy" id="3381663"/>
    <lineage>
        <taxon>Bacteria</taxon>
        <taxon>Bacillati</taxon>
        <taxon>Bacillota</taxon>
        <taxon>Clostridia</taxon>
        <taxon>Eubacteriales</taxon>
        <taxon>Clostridiaceae</taxon>
        <taxon>Clostridium</taxon>
    </lineage>
</organism>
<dbReference type="GO" id="GO:0016787">
    <property type="term" value="F:hydrolase activity"/>
    <property type="evidence" value="ECO:0007669"/>
    <property type="project" value="UniProtKB-KW"/>
</dbReference>
<protein>
    <submittedName>
        <fullName evidence="1">Rid family hydrolase</fullName>
    </submittedName>
</protein>
<dbReference type="InterPro" id="IPR035959">
    <property type="entry name" value="RutC-like_sf"/>
</dbReference>
<accession>A0ABW8SP56</accession>
<dbReference type="SUPFAM" id="SSF55298">
    <property type="entry name" value="YjgF-like"/>
    <property type="match status" value="1"/>
</dbReference>
<dbReference type="PANTHER" id="PTHR43857:SF1">
    <property type="entry name" value="YJGH FAMILY PROTEIN"/>
    <property type="match status" value="1"/>
</dbReference>